<dbReference type="EMBL" id="JBGEHV010000012">
    <property type="protein sequence ID" value="MEY8039602.1"/>
    <property type="molecule type" value="Genomic_DNA"/>
</dbReference>
<evidence type="ECO:0000256" key="2">
    <source>
        <dbReference type="SAM" id="Phobius"/>
    </source>
</evidence>
<feature type="compositionally biased region" description="Polar residues" evidence="1">
    <location>
        <begin position="41"/>
        <end position="55"/>
    </location>
</feature>
<sequence length="169" mass="17594">MEDDSKKAVTWLGIAGSVLAVLAFFGINNVEDVQRIFATSPEESAQATSANTAYATPTYDYSPDHTTEESTEDPGCEAASDTIHAYGDLIPTDNDHGTAAGILADMASAFASDSTEAEDSDVEAALDALAADSKALSRAANRSDVASYRVASDQLSADLDDLNTACGWS</sequence>
<keyword evidence="4" id="KW-1185">Reference proteome</keyword>
<feature type="region of interest" description="Disordered" evidence="1">
    <location>
        <begin position="41"/>
        <end position="77"/>
    </location>
</feature>
<reference evidence="3 4" key="1">
    <citation type="submission" date="2024-08" db="EMBL/GenBank/DDBJ databases">
        <title>Genome mining of Saccharopolyspora cebuensis PGLac3 from Nigerian medicinal plant.</title>
        <authorList>
            <person name="Ezeobiora C.E."/>
            <person name="Igbokwe N.H."/>
            <person name="Amin D.H."/>
            <person name="Mendie U.E."/>
        </authorList>
    </citation>
    <scope>NUCLEOTIDE SEQUENCE [LARGE SCALE GENOMIC DNA]</scope>
    <source>
        <strain evidence="3 4">PGLac3</strain>
    </source>
</reference>
<dbReference type="RefSeq" id="WP_345359419.1">
    <property type="nucleotide sequence ID" value="NZ_BAABII010000004.1"/>
</dbReference>
<keyword evidence="2" id="KW-0812">Transmembrane</keyword>
<accession>A0ABV4CES9</accession>
<proteinExistence type="predicted"/>
<name>A0ABV4CES9_9PSEU</name>
<comment type="caution">
    <text evidence="3">The sequence shown here is derived from an EMBL/GenBank/DDBJ whole genome shotgun (WGS) entry which is preliminary data.</text>
</comment>
<evidence type="ECO:0000313" key="3">
    <source>
        <dbReference type="EMBL" id="MEY8039602.1"/>
    </source>
</evidence>
<feature type="transmembrane region" description="Helical" evidence="2">
    <location>
        <begin position="9"/>
        <end position="27"/>
    </location>
</feature>
<keyword evidence="2" id="KW-0472">Membrane</keyword>
<gene>
    <name evidence="3" type="ORF">AB8O55_09365</name>
</gene>
<evidence type="ECO:0000256" key="1">
    <source>
        <dbReference type="SAM" id="MobiDB-lite"/>
    </source>
</evidence>
<organism evidence="3 4">
    <name type="scientific">Saccharopolyspora cebuensis</name>
    <dbReference type="NCBI Taxonomy" id="418759"/>
    <lineage>
        <taxon>Bacteria</taxon>
        <taxon>Bacillati</taxon>
        <taxon>Actinomycetota</taxon>
        <taxon>Actinomycetes</taxon>
        <taxon>Pseudonocardiales</taxon>
        <taxon>Pseudonocardiaceae</taxon>
        <taxon>Saccharopolyspora</taxon>
    </lineage>
</organism>
<dbReference type="Proteomes" id="UP001564626">
    <property type="component" value="Unassembled WGS sequence"/>
</dbReference>
<keyword evidence="2" id="KW-1133">Transmembrane helix</keyword>
<protein>
    <submittedName>
        <fullName evidence="3">Uncharacterized protein</fullName>
    </submittedName>
</protein>
<evidence type="ECO:0000313" key="4">
    <source>
        <dbReference type="Proteomes" id="UP001564626"/>
    </source>
</evidence>